<dbReference type="GO" id="GO:0008168">
    <property type="term" value="F:methyltransferase activity"/>
    <property type="evidence" value="ECO:0007669"/>
    <property type="project" value="UniProtKB-KW"/>
</dbReference>
<name>A0ABY8VJ83_9CORY</name>
<dbReference type="Proteomes" id="UP001238805">
    <property type="component" value="Chromosome"/>
</dbReference>
<dbReference type="EMBL" id="CP126970">
    <property type="protein sequence ID" value="WIM69716.1"/>
    <property type="molecule type" value="Genomic_DNA"/>
</dbReference>
<dbReference type="SUPFAM" id="SSF53335">
    <property type="entry name" value="S-adenosyl-L-methionine-dependent methyltransferases"/>
    <property type="match status" value="1"/>
</dbReference>
<dbReference type="Pfam" id="PF02353">
    <property type="entry name" value="CMAS"/>
    <property type="match status" value="1"/>
</dbReference>
<dbReference type="PANTHER" id="PTHR43667:SF2">
    <property type="entry name" value="FATTY ACID C-METHYL TRANSFERASE"/>
    <property type="match status" value="1"/>
</dbReference>
<gene>
    <name evidence="1" type="ORF">QP029_10860</name>
</gene>
<accession>A0ABY8VJ83</accession>
<keyword evidence="2" id="KW-1185">Reference proteome</keyword>
<organism evidence="1 2">
    <name type="scientific">Corynebacterium suedekumii</name>
    <dbReference type="NCBI Taxonomy" id="3049801"/>
    <lineage>
        <taxon>Bacteria</taxon>
        <taxon>Bacillati</taxon>
        <taxon>Actinomycetota</taxon>
        <taxon>Actinomycetes</taxon>
        <taxon>Mycobacteriales</taxon>
        <taxon>Corynebacteriaceae</taxon>
        <taxon>Corynebacterium</taxon>
    </lineage>
</organism>
<protein>
    <submittedName>
        <fullName evidence="1">Class I SAM-dependent methyltransferase</fullName>
        <ecNumber evidence="1">2.1.1.-</ecNumber>
    </submittedName>
</protein>
<dbReference type="InterPro" id="IPR029063">
    <property type="entry name" value="SAM-dependent_MTases_sf"/>
</dbReference>
<proteinExistence type="predicted"/>
<dbReference type="EC" id="2.1.1.-" evidence="1"/>
<dbReference type="PANTHER" id="PTHR43667">
    <property type="entry name" value="CYCLOPROPANE-FATTY-ACYL-PHOSPHOLIPID SYNTHASE"/>
    <property type="match status" value="1"/>
</dbReference>
<sequence length="430" mass="45689">MRHPRSSAIDADAWPGVATVPAGRLVSVRARLAEAAFARACDAAGLDLDPTGEPDLVVEHEGLFARLAVAGWLGLAESYLAGEWHADDLVDVLAALLATGYRPRAGLPRGRSLGAYTGGELPTELVRLSSGDGMSAFGGVFATGVPTTVRTAVPSHVPGGRGPDTHFIDLTTISEPTSAERDDLGDAQARAVTMLLDAARVTAGTHLLEFPSTGGAVAIGASARRATVDTLTADPEQAHVVGERLTLAGVDDSVSTQVIDHPVPGPRDVRGRFDAIVSVDKFHVLAPRDRVALVRGFDRLLTVGGNIGLQTVVATDAMTPSGRAAVEALRAYIWPDLDYPTATDIHRLVDRESGLRVVGQTHLGSHTALSLAMQHSLFDAHAREAAAAGFDVVFRRLWDYQFALRQALFRLGMLDAVQLTLTHRNRRGRR</sequence>
<dbReference type="GO" id="GO:0032259">
    <property type="term" value="P:methylation"/>
    <property type="evidence" value="ECO:0007669"/>
    <property type="project" value="UniProtKB-KW"/>
</dbReference>
<evidence type="ECO:0000313" key="2">
    <source>
        <dbReference type="Proteomes" id="UP001238805"/>
    </source>
</evidence>
<dbReference type="Gene3D" id="3.40.50.150">
    <property type="entry name" value="Vaccinia Virus protein VP39"/>
    <property type="match status" value="1"/>
</dbReference>
<dbReference type="RefSeq" id="WP_284874310.1">
    <property type="nucleotide sequence ID" value="NZ_CP126970.1"/>
</dbReference>
<evidence type="ECO:0000313" key="1">
    <source>
        <dbReference type="EMBL" id="WIM69716.1"/>
    </source>
</evidence>
<keyword evidence="1" id="KW-0808">Transferase</keyword>
<keyword evidence="1" id="KW-0489">Methyltransferase</keyword>
<dbReference type="InterPro" id="IPR050723">
    <property type="entry name" value="CFA/CMAS"/>
</dbReference>
<reference evidence="1 2" key="1">
    <citation type="submission" date="2023-05" db="EMBL/GenBank/DDBJ databases">
        <title>Corynebacterium suedekumii sp. nov. and Corynebacterium breve sp. nov. isolated from raw cow's milk.</title>
        <authorList>
            <person name="Baer M.K."/>
            <person name="Mehl L."/>
            <person name="Hellmuth R."/>
            <person name="Marke G."/>
            <person name="Lipski A."/>
        </authorList>
    </citation>
    <scope>NUCLEOTIDE SEQUENCE [LARGE SCALE GENOMIC DNA]</scope>
    <source>
        <strain evidence="1 2">LM112</strain>
    </source>
</reference>